<dbReference type="PANTHER" id="PTHR11851">
    <property type="entry name" value="METALLOPROTEASE"/>
    <property type="match status" value="1"/>
</dbReference>
<dbReference type="InterPro" id="IPR011765">
    <property type="entry name" value="Pept_M16_N"/>
</dbReference>
<accession>A0ABS3QKP1</accession>
<keyword evidence="4" id="KW-1185">Reference proteome</keyword>
<evidence type="ECO:0000259" key="1">
    <source>
        <dbReference type="Pfam" id="PF00675"/>
    </source>
</evidence>
<feature type="domain" description="Peptidase M16 N-terminal" evidence="1">
    <location>
        <begin position="43"/>
        <end position="157"/>
    </location>
</feature>
<gene>
    <name evidence="3" type="ORF">J4E00_22335</name>
</gene>
<dbReference type="PANTHER" id="PTHR11851:SF224">
    <property type="entry name" value="PROCESSING PROTEASE"/>
    <property type="match status" value="1"/>
</dbReference>
<reference evidence="3 4" key="1">
    <citation type="submission" date="2021-03" db="EMBL/GenBank/DDBJ databases">
        <authorList>
            <person name="Kim M.K."/>
        </authorList>
    </citation>
    <scope>NUCLEOTIDE SEQUENCE [LARGE SCALE GENOMIC DNA]</scope>
    <source>
        <strain evidence="3 4">BT442</strain>
    </source>
</reference>
<dbReference type="SUPFAM" id="SSF63411">
    <property type="entry name" value="LuxS/MPP-like metallohydrolase"/>
    <property type="match status" value="2"/>
</dbReference>
<organism evidence="3 4">
    <name type="scientific">Hymenobacter negativus</name>
    <dbReference type="NCBI Taxonomy" id="2795026"/>
    <lineage>
        <taxon>Bacteria</taxon>
        <taxon>Pseudomonadati</taxon>
        <taxon>Bacteroidota</taxon>
        <taxon>Cytophagia</taxon>
        <taxon>Cytophagales</taxon>
        <taxon>Hymenobacteraceae</taxon>
        <taxon>Hymenobacter</taxon>
    </lineage>
</organism>
<protein>
    <submittedName>
        <fullName evidence="3">Insulinase family protein</fullName>
    </submittedName>
</protein>
<dbReference type="InterPro" id="IPR050361">
    <property type="entry name" value="MPP/UQCRC_Complex"/>
</dbReference>
<dbReference type="InterPro" id="IPR007863">
    <property type="entry name" value="Peptidase_M16_C"/>
</dbReference>
<evidence type="ECO:0000313" key="4">
    <source>
        <dbReference type="Proteomes" id="UP000664369"/>
    </source>
</evidence>
<dbReference type="EMBL" id="JAGETZ010000013">
    <property type="protein sequence ID" value="MBO2011819.1"/>
    <property type="molecule type" value="Genomic_DNA"/>
</dbReference>
<comment type="caution">
    <text evidence="3">The sequence shown here is derived from an EMBL/GenBank/DDBJ whole genome shotgun (WGS) entry which is preliminary data.</text>
</comment>
<evidence type="ECO:0000313" key="3">
    <source>
        <dbReference type="EMBL" id="MBO2011819.1"/>
    </source>
</evidence>
<dbReference type="Gene3D" id="3.30.830.10">
    <property type="entry name" value="Metalloenzyme, LuxS/M16 peptidase-like"/>
    <property type="match status" value="2"/>
</dbReference>
<dbReference type="Proteomes" id="UP000664369">
    <property type="component" value="Unassembled WGS sequence"/>
</dbReference>
<proteinExistence type="predicted"/>
<feature type="domain" description="Peptidase M16 C-terminal" evidence="2">
    <location>
        <begin position="188"/>
        <end position="362"/>
    </location>
</feature>
<sequence length="433" mass="47269">MLTASSMLDRTIAPPVQPLARVELPAADVQVLPGGARLHTLANDAQPVVRLQVVFRAGKIAESQPGLASLTARMLLEGTTTRTARQIADEVAFYGASLECDAGFDRSTLTLYCLTRHLPTLLPLVLDVLTNPAFPAAELEQLKTRTIQNVRVERKKTSYLASERFNELTFGVDTSYGRAFDSAAYQALTVEEAQAFHQTAYAFSNAEIFLCGDVAAEQELVAAAFRNDTMTAPALNTVVPVAEAAPTATPDRVAVAGSLQASIRMGRRWPSPKHPDTHRLKLLVSVLGGYFGSRLMRNIREDKGLTYGIYASVAPREFGTSLVIGTDVKGESAGFAVSEIEGELRQLQEELIPAEELETVKNYILGKFANELSTVFEQCDKYKNIIFLDLPADYYTQFVQQTESVSAETLRELAREYLTPADMQIVIAGPAGE</sequence>
<evidence type="ECO:0000259" key="2">
    <source>
        <dbReference type="Pfam" id="PF05193"/>
    </source>
</evidence>
<dbReference type="InterPro" id="IPR011249">
    <property type="entry name" value="Metalloenz_LuxS/M16"/>
</dbReference>
<dbReference type="RefSeq" id="WP_208177508.1">
    <property type="nucleotide sequence ID" value="NZ_JAGETZ010000013.1"/>
</dbReference>
<name>A0ABS3QKP1_9BACT</name>
<dbReference type="Pfam" id="PF00675">
    <property type="entry name" value="Peptidase_M16"/>
    <property type="match status" value="1"/>
</dbReference>
<dbReference type="Pfam" id="PF05193">
    <property type="entry name" value="Peptidase_M16_C"/>
    <property type="match status" value="1"/>
</dbReference>